<dbReference type="STRING" id="1380566.A0A179FYJ1"/>
<proteinExistence type="predicted"/>
<evidence type="ECO:0000256" key="1">
    <source>
        <dbReference type="ARBA" id="ARBA00023242"/>
    </source>
</evidence>
<dbReference type="Pfam" id="PF00172">
    <property type="entry name" value="Zn_clus"/>
    <property type="match status" value="1"/>
</dbReference>
<gene>
    <name evidence="4" type="ORF">VFPPC_02643</name>
</gene>
<dbReference type="SMART" id="SM00066">
    <property type="entry name" value="GAL4"/>
    <property type="match status" value="1"/>
</dbReference>
<dbReference type="EMBL" id="LSBJ02000002">
    <property type="protein sequence ID" value="OAQ70113.1"/>
    <property type="molecule type" value="Genomic_DNA"/>
</dbReference>
<reference evidence="4 5" key="1">
    <citation type="journal article" date="2016" name="PLoS Pathog.">
        <title>Biosynthesis of antibiotic leucinostatins in bio-control fungus Purpureocillium lilacinum and their inhibition on phytophthora revealed by genome mining.</title>
        <authorList>
            <person name="Wang G."/>
            <person name="Liu Z."/>
            <person name="Lin R."/>
            <person name="Li E."/>
            <person name="Mao Z."/>
            <person name="Ling J."/>
            <person name="Yang Y."/>
            <person name="Yin W.B."/>
            <person name="Xie B."/>
        </authorList>
    </citation>
    <scope>NUCLEOTIDE SEQUENCE [LARGE SCALE GENOMIC DNA]</scope>
    <source>
        <strain evidence="4">170</strain>
    </source>
</reference>
<dbReference type="InterPro" id="IPR001138">
    <property type="entry name" value="Zn2Cys6_DnaBD"/>
</dbReference>
<evidence type="ECO:0000259" key="3">
    <source>
        <dbReference type="PROSITE" id="PS50048"/>
    </source>
</evidence>
<keyword evidence="1" id="KW-0539">Nucleus</keyword>
<sequence>MAGSESANGLEFMQPGQKRPAKLFHKKSRTGCQRCRARRVKCDEAKPICSNCTRLSLTCVYDRIKPDQSDPSPPSSSKDQNTNFNPESIIDPPESEARRKLELSLFYQYFSETGPSISVDESSHPFWVDIVSQLAFKCNALLYSLFLLSALHRTKKSNYTDKESLNHSSTYLNMTLRELNREIEHLSSENVDAVCLTASMLRIYTFVRLQDRDLDSYVPPTSWLRMTGTSSAVFRQSAEITAMNPNSVGMQMIDLVTHLLDEEEERLHTRGLLHLMRRQDAHELQESWDEDVQDAYLSTLNYIGGIWKAMQDRQPPGSVARRLIVFPLFVNTRFVDMVDEKRSRALVIMAHYFALLAMLRGFWWVGDAGPREVRAIVKELPLEWQPSLAWPLEILKDQIVFTHDMEVDKLSEYAAGLKLQI</sequence>
<dbReference type="PANTHER" id="PTHR47784:SF5">
    <property type="entry name" value="STEROL UPTAKE CONTROL PROTEIN 2"/>
    <property type="match status" value="1"/>
</dbReference>
<evidence type="ECO:0000256" key="2">
    <source>
        <dbReference type="SAM" id="MobiDB-lite"/>
    </source>
</evidence>
<feature type="domain" description="Zn(2)-C6 fungal-type" evidence="3">
    <location>
        <begin position="31"/>
        <end position="61"/>
    </location>
</feature>
<dbReference type="GO" id="GO:0001228">
    <property type="term" value="F:DNA-binding transcription activator activity, RNA polymerase II-specific"/>
    <property type="evidence" value="ECO:0007669"/>
    <property type="project" value="TreeGrafter"/>
</dbReference>
<dbReference type="KEGG" id="pchm:VFPPC_02643"/>
<dbReference type="Proteomes" id="UP000078397">
    <property type="component" value="Unassembled WGS sequence"/>
</dbReference>
<dbReference type="Pfam" id="PF11951">
    <property type="entry name" value="Fungal_trans_2"/>
    <property type="match status" value="1"/>
</dbReference>
<keyword evidence="5" id="KW-1185">Reference proteome</keyword>
<dbReference type="InterPro" id="IPR036864">
    <property type="entry name" value="Zn2-C6_fun-type_DNA-bd_sf"/>
</dbReference>
<comment type="caution">
    <text evidence="4">The sequence shown here is derived from an EMBL/GenBank/DDBJ whole genome shotgun (WGS) entry which is preliminary data.</text>
</comment>
<evidence type="ECO:0000313" key="4">
    <source>
        <dbReference type="EMBL" id="OAQ70113.1"/>
    </source>
</evidence>
<feature type="region of interest" description="Disordered" evidence="2">
    <location>
        <begin position="1"/>
        <end position="25"/>
    </location>
</feature>
<dbReference type="InterPro" id="IPR021858">
    <property type="entry name" value="Fun_TF"/>
</dbReference>
<dbReference type="InterPro" id="IPR053157">
    <property type="entry name" value="Sterol_Uptake_Regulator"/>
</dbReference>
<dbReference type="GeneID" id="28846252"/>
<dbReference type="RefSeq" id="XP_018146650.1">
    <property type="nucleotide sequence ID" value="XM_018282258.1"/>
</dbReference>
<name>A0A179FYJ1_METCM</name>
<evidence type="ECO:0000313" key="5">
    <source>
        <dbReference type="Proteomes" id="UP000078397"/>
    </source>
</evidence>
<dbReference type="CDD" id="cd00067">
    <property type="entry name" value="GAL4"/>
    <property type="match status" value="1"/>
</dbReference>
<dbReference type="PANTHER" id="PTHR47784">
    <property type="entry name" value="STEROL UPTAKE CONTROL PROTEIN 2"/>
    <property type="match status" value="1"/>
</dbReference>
<dbReference type="PROSITE" id="PS00463">
    <property type="entry name" value="ZN2_CY6_FUNGAL_1"/>
    <property type="match status" value="1"/>
</dbReference>
<feature type="region of interest" description="Disordered" evidence="2">
    <location>
        <begin position="66"/>
        <end position="93"/>
    </location>
</feature>
<protein>
    <submittedName>
        <fullName evidence="4">C6 finger domain-containing protein</fullName>
    </submittedName>
</protein>
<dbReference type="GO" id="GO:0008270">
    <property type="term" value="F:zinc ion binding"/>
    <property type="evidence" value="ECO:0007669"/>
    <property type="project" value="InterPro"/>
</dbReference>
<accession>A0A179FYJ1</accession>
<dbReference type="PROSITE" id="PS50048">
    <property type="entry name" value="ZN2_CY6_FUNGAL_2"/>
    <property type="match status" value="1"/>
</dbReference>
<dbReference type="AlphaFoldDB" id="A0A179FYJ1"/>
<dbReference type="SUPFAM" id="SSF57701">
    <property type="entry name" value="Zn2/Cys6 DNA-binding domain"/>
    <property type="match status" value="1"/>
</dbReference>
<dbReference type="OrthoDB" id="3546279at2759"/>
<organism evidence="4 5">
    <name type="scientific">Pochonia chlamydosporia 170</name>
    <dbReference type="NCBI Taxonomy" id="1380566"/>
    <lineage>
        <taxon>Eukaryota</taxon>
        <taxon>Fungi</taxon>
        <taxon>Dikarya</taxon>
        <taxon>Ascomycota</taxon>
        <taxon>Pezizomycotina</taxon>
        <taxon>Sordariomycetes</taxon>
        <taxon>Hypocreomycetidae</taxon>
        <taxon>Hypocreales</taxon>
        <taxon>Clavicipitaceae</taxon>
        <taxon>Pochonia</taxon>
    </lineage>
</organism>
<dbReference type="Gene3D" id="4.10.240.10">
    <property type="entry name" value="Zn(2)-C6 fungal-type DNA-binding domain"/>
    <property type="match status" value="1"/>
</dbReference>